<evidence type="ECO:0000313" key="2">
    <source>
        <dbReference type="EMBL" id="RKO89313.1"/>
    </source>
</evidence>
<dbReference type="CDD" id="cd12148">
    <property type="entry name" value="fungal_TF_MHR"/>
    <property type="match status" value="1"/>
</dbReference>
<feature type="region of interest" description="Disordered" evidence="1">
    <location>
        <begin position="369"/>
        <end position="444"/>
    </location>
</feature>
<feature type="region of interest" description="Disordered" evidence="1">
    <location>
        <begin position="948"/>
        <end position="991"/>
    </location>
</feature>
<feature type="region of interest" description="Disordered" evidence="1">
    <location>
        <begin position="196"/>
        <end position="223"/>
    </location>
</feature>
<protein>
    <submittedName>
        <fullName evidence="2">Uncharacterized protein</fullName>
    </submittedName>
</protein>
<evidence type="ECO:0000256" key="1">
    <source>
        <dbReference type="SAM" id="MobiDB-lite"/>
    </source>
</evidence>
<proteinExistence type="predicted"/>
<keyword evidence="3" id="KW-1185">Reference proteome</keyword>
<accession>A0A4P9WCI1</accession>
<feature type="compositionally biased region" description="Polar residues" evidence="1">
    <location>
        <begin position="458"/>
        <end position="480"/>
    </location>
</feature>
<feature type="region of interest" description="Disordered" evidence="1">
    <location>
        <begin position="1022"/>
        <end position="1076"/>
    </location>
</feature>
<evidence type="ECO:0000313" key="3">
    <source>
        <dbReference type="Proteomes" id="UP000269721"/>
    </source>
</evidence>
<feature type="compositionally biased region" description="Basic and acidic residues" evidence="1">
    <location>
        <begin position="546"/>
        <end position="555"/>
    </location>
</feature>
<dbReference type="Proteomes" id="UP000269721">
    <property type="component" value="Unassembled WGS sequence"/>
</dbReference>
<gene>
    <name evidence="2" type="ORF">BDK51DRAFT_40342</name>
</gene>
<organism evidence="2 3">
    <name type="scientific">Blyttiomyces helicus</name>
    <dbReference type="NCBI Taxonomy" id="388810"/>
    <lineage>
        <taxon>Eukaryota</taxon>
        <taxon>Fungi</taxon>
        <taxon>Fungi incertae sedis</taxon>
        <taxon>Chytridiomycota</taxon>
        <taxon>Chytridiomycota incertae sedis</taxon>
        <taxon>Chytridiomycetes</taxon>
        <taxon>Chytridiomycetes incertae sedis</taxon>
        <taxon>Blyttiomyces</taxon>
    </lineage>
</organism>
<feature type="compositionally biased region" description="Basic and acidic residues" evidence="1">
    <location>
        <begin position="576"/>
        <end position="593"/>
    </location>
</feature>
<feature type="compositionally biased region" description="Basic and acidic residues" evidence="1">
    <location>
        <begin position="966"/>
        <end position="976"/>
    </location>
</feature>
<feature type="region of interest" description="Disordered" evidence="1">
    <location>
        <begin position="526"/>
        <end position="593"/>
    </location>
</feature>
<reference evidence="3" key="1">
    <citation type="journal article" date="2018" name="Nat. Microbiol.">
        <title>Leveraging single-cell genomics to expand the fungal tree of life.</title>
        <authorList>
            <person name="Ahrendt S.R."/>
            <person name="Quandt C.A."/>
            <person name="Ciobanu D."/>
            <person name="Clum A."/>
            <person name="Salamov A."/>
            <person name="Andreopoulos B."/>
            <person name="Cheng J.F."/>
            <person name="Woyke T."/>
            <person name="Pelin A."/>
            <person name="Henrissat B."/>
            <person name="Reynolds N.K."/>
            <person name="Benny G.L."/>
            <person name="Smith M.E."/>
            <person name="James T.Y."/>
            <person name="Grigoriev I.V."/>
        </authorList>
    </citation>
    <scope>NUCLEOTIDE SEQUENCE [LARGE SCALE GENOMIC DNA]</scope>
</reference>
<feature type="compositionally biased region" description="Polar residues" evidence="1">
    <location>
        <begin position="210"/>
        <end position="220"/>
    </location>
</feature>
<name>A0A4P9WCI1_9FUNG</name>
<feature type="compositionally biased region" description="Basic and acidic residues" evidence="1">
    <location>
        <begin position="415"/>
        <end position="440"/>
    </location>
</feature>
<dbReference type="EMBL" id="KZ996166">
    <property type="protein sequence ID" value="RKO89313.1"/>
    <property type="molecule type" value="Genomic_DNA"/>
</dbReference>
<feature type="region of interest" description="Disordered" evidence="1">
    <location>
        <begin position="458"/>
        <end position="484"/>
    </location>
</feature>
<dbReference type="AlphaFoldDB" id="A0A4P9WCI1"/>
<sequence length="1203" mass="132354">MAPVDWDPRDALRDWSGRKELATGSRYVLYNLSRHVRLCSILGRLVQCMNSGSPKIGKEDLAAELQEWSKDLPDELADLRDLPDDLAAESAGSSDDEQFLSRGNPRREWDFRCHLQSVYLTVKILLNRLDKDPSASDCAVLALSLVKILKALPDPNSNPAPGQTRFDFVAPFVAYAGQTAATVFFELALEGLPEAGRGNDQGGCDKSAVESGSDSASNSGPVFKRRRLEDPHKALTKWGKKALHALEIVQNVSMFTIHYRHLISERLLANGFNSETRKDGTAGGGPAPSRDLLAVAPETTSPASESIIIDIPTYPLNDERPPEPLTRDDRHHTFAPAAASPASQTVAIEVPPRSLYGVSNLDISGGSMLPAWNEDQSSDAPSPPNMSIPSSPVDAKNRDKEDEMDVDPAPGGRSRAYEMDVDHGPGGRSRADEMDVDLRPGGRSRTVELTSRTALLSVRSPTSRSHLPQTQSISGSTPQPRNHRLFDESSVLPRSLPLPRHASPLEDKLPLNVAAHAMSITSIVDDGRPSVDRTLPNPSVAASYRPDLHHERPDLYPHQNPPNGRVRGGTGSANTDEGHYRYGERRREADSESRVGFNMDATHDRRWLPLTRAELPHRVDRRKLSSSGQSSAQAAPISFSSGTSALPAGLLTAEIYFDGEEMEIEAIPFDVNYRLFCDKNVDRMAHLPIHGRYLLVRLANMQDRPGRIVNAATNIRRIIEKNVRFSVEIKRTLPAEPLTAAINFDGQLMDIDDIPFDITYDLFCQKNVDHMAHPPLTAATSSGLRICKIAESISILQKCDPTMLLITTDERVRVDATSNIRKMIEDKVGFSVEVILAPPAESLTAEIIFAGELMDIDDIPFDVNYELFCQKNVDHMAHLPFSAATSSSGWRILKIAESISMLQKCEPKMLRIRTGEGKPVKLVHATTNIRRMIEKKVIFSVEIGEKHDARRESLPGPLPQTQSHRKASEVGDDKHYQPQSAYPPPSQFVAGYHNKVPPPPGSWPAFATETDGIKSPIFADYPGPHHTASRNDKAASTFPDKSRPRGQTGYGSFYPGHDIAAPPRALTRDGGEVGSSPRCRCHFRTAGDRNGTGRHPSLLPLPPLLHPSHIWLPDASRIESGSITPVKRGLPREPVHHFWRSPLFSFRLIVFQGGGGGGACPVQLRYLTFPGLFILFRPFGFHDDGGHRRGAHPVQLGYFCSPG</sequence>